<proteinExistence type="predicted"/>
<keyword evidence="3" id="KW-1185">Reference proteome</keyword>
<reference evidence="2 3" key="2">
    <citation type="submission" date="2018-11" db="EMBL/GenBank/DDBJ databases">
        <authorList>
            <consortium name="Pathogen Informatics"/>
        </authorList>
    </citation>
    <scope>NUCLEOTIDE SEQUENCE [LARGE SCALE GENOMIC DNA]</scope>
</reference>
<gene>
    <name evidence="2" type="ORF">GPUH_LOCUS2567</name>
</gene>
<name>A0A183D1H6_9BILA</name>
<dbReference type="EMBL" id="UYRT01003949">
    <property type="protein sequence ID" value="VDK35009.1"/>
    <property type="molecule type" value="Genomic_DNA"/>
</dbReference>
<dbReference type="Pfam" id="PF08709">
    <property type="entry name" value="Ins145_P3_rec"/>
    <property type="match status" value="1"/>
</dbReference>
<organism evidence="4">
    <name type="scientific">Gongylonema pulchrum</name>
    <dbReference type="NCBI Taxonomy" id="637853"/>
    <lineage>
        <taxon>Eukaryota</taxon>
        <taxon>Metazoa</taxon>
        <taxon>Ecdysozoa</taxon>
        <taxon>Nematoda</taxon>
        <taxon>Chromadorea</taxon>
        <taxon>Rhabditida</taxon>
        <taxon>Spirurina</taxon>
        <taxon>Spiruromorpha</taxon>
        <taxon>Spiruroidea</taxon>
        <taxon>Gongylonematidae</taxon>
        <taxon>Gongylonema</taxon>
    </lineage>
</organism>
<dbReference type="Gene3D" id="2.80.10.50">
    <property type="match status" value="1"/>
</dbReference>
<feature type="domain" description="Inositol 1,4,5-trisphosphate/ryanodine receptor" evidence="1">
    <location>
        <begin position="13"/>
        <end position="74"/>
    </location>
</feature>
<sequence length="85" mass="9402">MSITMSMDAFHNTSLHIGDVVSLYAEDRGRSNEERPDERLSSKTGFLSTLGLVDDRCIVEVGDGTPDAPPKKFRGIATFLHVVRH</sequence>
<evidence type="ECO:0000259" key="1">
    <source>
        <dbReference type="Pfam" id="PF08709"/>
    </source>
</evidence>
<evidence type="ECO:0000313" key="4">
    <source>
        <dbReference type="WBParaSite" id="GPUH_0000257201-mRNA-1"/>
    </source>
</evidence>
<dbReference type="WBParaSite" id="GPUH_0000257201-mRNA-1">
    <property type="protein sequence ID" value="GPUH_0000257201-mRNA-1"/>
    <property type="gene ID" value="GPUH_0000257201"/>
</dbReference>
<dbReference type="Proteomes" id="UP000271098">
    <property type="component" value="Unassembled WGS sequence"/>
</dbReference>
<dbReference type="OrthoDB" id="76898at2759"/>
<dbReference type="InterPro" id="IPR014821">
    <property type="entry name" value="Ins145_P3_rcpt"/>
</dbReference>
<dbReference type="AlphaFoldDB" id="A0A183D1H6"/>
<reference evidence="4" key="1">
    <citation type="submission" date="2016-06" db="UniProtKB">
        <authorList>
            <consortium name="WormBaseParasite"/>
        </authorList>
    </citation>
    <scope>IDENTIFICATION</scope>
</reference>
<protein>
    <submittedName>
        <fullName evidence="4">Ins145_P3_rec domain-containing protein</fullName>
    </submittedName>
</protein>
<accession>A0A183D1H6</accession>
<evidence type="ECO:0000313" key="3">
    <source>
        <dbReference type="Proteomes" id="UP000271098"/>
    </source>
</evidence>
<evidence type="ECO:0000313" key="2">
    <source>
        <dbReference type="EMBL" id="VDK35009.1"/>
    </source>
</evidence>